<dbReference type="PRINTS" id="PR00344">
    <property type="entry name" value="BCTRLSENSOR"/>
</dbReference>
<dbReference type="OrthoDB" id="9762798at2"/>
<dbReference type="EC" id="2.7.13.3" evidence="2"/>
<dbReference type="Proteomes" id="UP000315995">
    <property type="component" value="Chromosome"/>
</dbReference>
<feature type="domain" description="Histidine kinase" evidence="7">
    <location>
        <begin position="454"/>
        <end position="674"/>
    </location>
</feature>
<dbReference type="SUPFAM" id="SSF52172">
    <property type="entry name" value="CheY-like"/>
    <property type="match status" value="1"/>
</dbReference>
<evidence type="ECO:0000256" key="6">
    <source>
        <dbReference type="PROSITE-ProRule" id="PRU00169"/>
    </source>
</evidence>
<dbReference type="SUPFAM" id="SSF55874">
    <property type="entry name" value="ATPase domain of HSP90 chaperone/DNA topoisomerase II/histidine kinase"/>
    <property type="match status" value="1"/>
</dbReference>
<dbReference type="Gene3D" id="3.30.565.10">
    <property type="entry name" value="Histidine kinase-like ATPase, C-terminal domain"/>
    <property type="match status" value="1"/>
</dbReference>
<dbReference type="SUPFAM" id="SSF47384">
    <property type="entry name" value="Homodimeric domain of signal transducing histidine kinase"/>
    <property type="match status" value="1"/>
</dbReference>
<feature type="domain" description="Response regulatory" evidence="8">
    <location>
        <begin position="178"/>
        <end position="293"/>
    </location>
</feature>
<sequence>MFLEGPTWLKGGLMSEVLSDNEIFQHVFQAIPEPCAVLAPDAPRYTFLAVNEAYERCAGRSPDEVVGHGFAEVFPVNEQDPHSTNVKALRASFERVAKEGSPDSIGAYRYDIHRSSAEGGELAERWWSPRNLPLLDDNGEVIGILHRVEEVTEAVLLERADGKHTNPRSDSRQDSKARILIVESNTDWRLYLEQLCALKGEVRATDDLEAARDLVAEFEPDVVLVGIYSSVPESVALVRHLCTELEGRVPRVIASARSGSQKSRELALRCGADDVVFETGSAREILARVDAQLAGAVFEQEMAERSRRQIHELFMNAPAFIAIMEGPEHVYTLNNPAHNLLLKGRPIVGKTVYEVFERDNIREQLDMLDRVYETGEPFFAEEAPVPILDPETDELQTHYLTFVYLPTHDLDGNIDGVAAFGWDVTELVEARHLVEEQAAQLRAESRLKDEFLAMLGHELRNPLAPLATVADMLEMQGDEISPDRLAWVRDVIDRQVTQLSALVDDLLDVARISQGRIDIDREHWKLEEIIDGAVETIEPLVEGRHQSLEVVVPVDGLTIDVDKTRIIQVISNLLHNATKFTDEGGHIRLEVEGSGHDLTIAVEDDGAGIDPNMLPHVFDLFRQSNTSIDRSHGGLGLGLTLVRRLIEMHGGTVCAHSDGKGRGSRFEITLPVVVDATAISPLENEGLQN</sequence>
<evidence type="ECO:0000313" key="9">
    <source>
        <dbReference type="EMBL" id="QDG50452.1"/>
    </source>
</evidence>
<dbReference type="InterPro" id="IPR036890">
    <property type="entry name" value="HATPase_C_sf"/>
</dbReference>
<dbReference type="GO" id="GO:0000155">
    <property type="term" value="F:phosphorelay sensor kinase activity"/>
    <property type="evidence" value="ECO:0007669"/>
    <property type="project" value="InterPro"/>
</dbReference>
<proteinExistence type="predicted"/>
<dbReference type="PROSITE" id="PS50109">
    <property type="entry name" value="HIS_KIN"/>
    <property type="match status" value="1"/>
</dbReference>
<dbReference type="CDD" id="cd00130">
    <property type="entry name" value="PAS"/>
    <property type="match status" value="1"/>
</dbReference>
<dbReference type="InterPro" id="IPR003661">
    <property type="entry name" value="HisK_dim/P_dom"/>
</dbReference>
<name>A0A4Y6PQ38_PERCE</name>
<protein>
    <recommendedName>
        <fullName evidence="2">histidine kinase</fullName>
        <ecNumber evidence="2">2.7.13.3</ecNumber>
    </recommendedName>
</protein>
<dbReference type="PANTHER" id="PTHR43547:SF2">
    <property type="entry name" value="HYBRID SIGNAL TRANSDUCTION HISTIDINE KINASE C"/>
    <property type="match status" value="1"/>
</dbReference>
<evidence type="ECO:0000259" key="7">
    <source>
        <dbReference type="PROSITE" id="PS50109"/>
    </source>
</evidence>
<evidence type="ECO:0000256" key="4">
    <source>
        <dbReference type="ARBA" id="ARBA00022679"/>
    </source>
</evidence>
<dbReference type="SUPFAM" id="SSF55785">
    <property type="entry name" value="PYP-like sensor domain (PAS domain)"/>
    <property type="match status" value="2"/>
</dbReference>
<dbReference type="InterPro" id="IPR003594">
    <property type="entry name" value="HATPase_dom"/>
</dbReference>
<dbReference type="SMART" id="SM00388">
    <property type="entry name" value="HisKA"/>
    <property type="match status" value="1"/>
</dbReference>
<dbReference type="FunFam" id="3.30.565.10:FF:000006">
    <property type="entry name" value="Sensor histidine kinase WalK"/>
    <property type="match status" value="1"/>
</dbReference>
<dbReference type="AlphaFoldDB" id="A0A4Y6PQ38"/>
<dbReference type="CDD" id="cd00082">
    <property type="entry name" value="HisKA"/>
    <property type="match status" value="1"/>
</dbReference>
<dbReference type="Pfam" id="PF02518">
    <property type="entry name" value="HATPase_c"/>
    <property type="match status" value="1"/>
</dbReference>
<dbReference type="Gene3D" id="3.30.450.20">
    <property type="entry name" value="PAS domain"/>
    <property type="match status" value="2"/>
</dbReference>
<dbReference type="SMART" id="SM00091">
    <property type="entry name" value="PAS"/>
    <property type="match status" value="1"/>
</dbReference>
<evidence type="ECO:0000256" key="1">
    <source>
        <dbReference type="ARBA" id="ARBA00000085"/>
    </source>
</evidence>
<evidence type="ECO:0000313" key="10">
    <source>
        <dbReference type="Proteomes" id="UP000315995"/>
    </source>
</evidence>
<dbReference type="InterPro" id="IPR013656">
    <property type="entry name" value="PAS_4"/>
</dbReference>
<accession>A0A5B8Y5M5</accession>
<evidence type="ECO:0000256" key="5">
    <source>
        <dbReference type="ARBA" id="ARBA00022777"/>
    </source>
</evidence>
<dbReference type="Pfam" id="PF00512">
    <property type="entry name" value="HisKA"/>
    <property type="match status" value="1"/>
</dbReference>
<gene>
    <name evidence="9" type="ORF">FIV42_06805</name>
</gene>
<dbReference type="Gene3D" id="3.40.50.2300">
    <property type="match status" value="1"/>
</dbReference>
<dbReference type="InterPro" id="IPR011006">
    <property type="entry name" value="CheY-like_superfamily"/>
</dbReference>
<keyword evidence="10" id="KW-1185">Reference proteome</keyword>
<accession>A0A4Y6PQ38</accession>
<evidence type="ECO:0000256" key="2">
    <source>
        <dbReference type="ARBA" id="ARBA00012438"/>
    </source>
</evidence>
<dbReference type="EMBL" id="CP041186">
    <property type="protein sequence ID" value="QDG50452.1"/>
    <property type="molecule type" value="Genomic_DNA"/>
</dbReference>
<dbReference type="Pfam" id="PF08448">
    <property type="entry name" value="PAS_4"/>
    <property type="match status" value="2"/>
</dbReference>
<dbReference type="PROSITE" id="PS50110">
    <property type="entry name" value="RESPONSE_REGULATORY"/>
    <property type="match status" value="1"/>
</dbReference>
<dbReference type="SMART" id="SM00387">
    <property type="entry name" value="HATPase_c"/>
    <property type="match status" value="1"/>
</dbReference>
<reference evidence="9 10" key="1">
    <citation type="submission" date="2019-06" db="EMBL/GenBank/DDBJ databases">
        <title>Persicimonas caeni gen. nov., sp. nov., a predatory bacterium isolated from solar saltern.</title>
        <authorList>
            <person name="Wang S."/>
        </authorList>
    </citation>
    <scope>NUCLEOTIDE SEQUENCE [LARGE SCALE GENOMIC DNA]</scope>
    <source>
        <strain evidence="9 10">YN101</strain>
    </source>
</reference>
<comment type="catalytic activity">
    <reaction evidence="1">
        <text>ATP + protein L-histidine = ADP + protein N-phospho-L-histidine.</text>
        <dbReference type="EC" id="2.7.13.3"/>
    </reaction>
</comment>
<dbReference type="InterPro" id="IPR035965">
    <property type="entry name" value="PAS-like_dom_sf"/>
</dbReference>
<evidence type="ECO:0000256" key="3">
    <source>
        <dbReference type="ARBA" id="ARBA00022553"/>
    </source>
</evidence>
<dbReference type="InterPro" id="IPR000014">
    <property type="entry name" value="PAS"/>
</dbReference>
<dbReference type="InterPro" id="IPR036097">
    <property type="entry name" value="HisK_dim/P_sf"/>
</dbReference>
<dbReference type="Gene3D" id="1.10.287.130">
    <property type="match status" value="1"/>
</dbReference>
<comment type="caution">
    <text evidence="6">Lacks conserved residue(s) required for the propagation of feature annotation.</text>
</comment>
<dbReference type="InterPro" id="IPR005467">
    <property type="entry name" value="His_kinase_dom"/>
</dbReference>
<organism evidence="9 10">
    <name type="scientific">Persicimonas caeni</name>
    <dbReference type="NCBI Taxonomy" id="2292766"/>
    <lineage>
        <taxon>Bacteria</taxon>
        <taxon>Deltaproteobacteria</taxon>
        <taxon>Bradymonadales</taxon>
        <taxon>Bradymonadaceae</taxon>
        <taxon>Persicimonas</taxon>
    </lineage>
</organism>
<keyword evidence="4" id="KW-0808">Transferase</keyword>
<dbReference type="InterPro" id="IPR004358">
    <property type="entry name" value="Sig_transdc_His_kin-like_C"/>
</dbReference>
<dbReference type="InterPro" id="IPR001789">
    <property type="entry name" value="Sig_transdc_resp-reg_receiver"/>
</dbReference>
<keyword evidence="3" id="KW-0597">Phosphoprotein</keyword>
<evidence type="ECO:0000259" key="8">
    <source>
        <dbReference type="PROSITE" id="PS50110"/>
    </source>
</evidence>
<dbReference type="PANTHER" id="PTHR43547">
    <property type="entry name" value="TWO-COMPONENT HISTIDINE KINASE"/>
    <property type="match status" value="1"/>
</dbReference>
<dbReference type="SMART" id="SM00448">
    <property type="entry name" value="REC"/>
    <property type="match status" value="1"/>
</dbReference>
<keyword evidence="5" id="KW-0418">Kinase</keyword>